<dbReference type="GeneID" id="68096272"/>
<evidence type="ECO:0000313" key="5">
    <source>
        <dbReference type="Proteomes" id="UP000816034"/>
    </source>
</evidence>
<comment type="caution">
    <text evidence="4">The sequence shown here is derived from an EMBL/GenBank/DDBJ whole genome shotgun (WGS) entry which is preliminary data.</text>
</comment>
<dbReference type="RefSeq" id="XP_044555947.1">
    <property type="nucleotide sequence ID" value="XM_044693387.1"/>
</dbReference>
<dbReference type="Gene3D" id="2.40.50.140">
    <property type="entry name" value="Nucleic acid-binding proteins"/>
    <property type="match status" value="1"/>
</dbReference>
<comment type="subcellular location">
    <subcellularLocation>
        <location evidence="1">Nucleus</location>
    </subcellularLocation>
</comment>
<gene>
    <name evidence="4" type="ORF">C9374_003817</name>
</gene>
<evidence type="ECO:0008006" key="6">
    <source>
        <dbReference type="Google" id="ProtNLM"/>
    </source>
</evidence>
<evidence type="ECO:0000256" key="1">
    <source>
        <dbReference type="ARBA" id="ARBA00004123"/>
    </source>
</evidence>
<proteinExistence type="inferred from homology"/>
<dbReference type="GO" id="GO:0031981">
    <property type="term" value="C:nuclear lumen"/>
    <property type="evidence" value="ECO:0007669"/>
    <property type="project" value="UniProtKB-ARBA"/>
</dbReference>
<comment type="similarity">
    <text evidence="2">Belongs to the replication factor A protein 3 family.</text>
</comment>
<dbReference type="GO" id="GO:0006281">
    <property type="term" value="P:DNA repair"/>
    <property type="evidence" value="ECO:0007669"/>
    <property type="project" value="InterPro"/>
</dbReference>
<keyword evidence="5" id="KW-1185">Reference proteome</keyword>
<dbReference type="InterPro" id="IPR013970">
    <property type="entry name" value="Rfa2"/>
</dbReference>
<organism evidence="4 5">
    <name type="scientific">Naegleria lovaniensis</name>
    <name type="common">Amoeba</name>
    <dbReference type="NCBI Taxonomy" id="51637"/>
    <lineage>
        <taxon>Eukaryota</taxon>
        <taxon>Discoba</taxon>
        <taxon>Heterolobosea</taxon>
        <taxon>Tetramitia</taxon>
        <taxon>Eutetramitia</taxon>
        <taxon>Vahlkampfiidae</taxon>
        <taxon>Naegleria</taxon>
    </lineage>
</organism>
<evidence type="ECO:0000256" key="3">
    <source>
        <dbReference type="ARBA" id="ARBA00023242"/>
    </source>
</evidence>
<accession>A0AA88GZT8</accession>
<evidence type="ECO:0000256" key="2">
    <source>
        <dbReference type="ARBA" id="ARBA00009761"/>
    </source>
</evidence>
<dbReference type="EMBL" id="PYSW02000001">
    <property type="protein sequence ID" value="KAG2394053.1"/>
    <property type="molecule type" value="Genomic_DNA"/>
</dbReference>
<keyword evidence="3" id="KW-0539">Nucleus</keyword>
<dbReference type="SUPFAM" id="SSF50249">
    <property type="entry name" value="Nucleic acid-binding proteins"/>
    <property type="match status" value="1"/>
</dbReference>
<dbReference type="InterPro" id="IPR012340">
    <property type="entry name" value="NA-bd_OB-fold"/>
</dbReference>
<evidence type="ECO:0000313" key="4">
    <source>
        <dbReference type="EMBL" id="KAG2394053.1"/>
    </source>
</evidence>
<dbReference type="GO" id="GO:0006310">
    <property type="term" value="P:DNA recombination"/>
    <property type="evidence" value="ECO:0007669"/>
    <property type="project" value="InterPro"/>
</dbReference>
<dbReference type="Pfam" id="PF08661">
    <property type="entry name" value="Rep_fac-A_3"/>
    <property type="match status" value="1"/>
</dbReference>
<protein>
    <recommendedName>
        <fullName evidence="6">Replication factor A protein 3</fullName>
    </recommendedName>
</protein>
<sequence length="122" mass="13407">MNAEPVQQHQLLSHPYVNGSTIPNYIGKDVTLIGNCASEVNGDTFAVLASDSSMITVYLNSIFVASSDELVMVRGQVEGGDGSFAIRANYVHKIPSSQVFDKNVFNEFINLAENSFKHLFYD</sequence>
<dbReference type="AlphaFoldDB" id="A0AA88GZT8"/>
<dbReference type="Proteomes" id="UP000816034">
    <property type="component" value="Unassembled WGS sequence"/>
</dbReference>
<name>A0AA88GZT8_NAELO</name>
<dbReference type="GO" id="GO:0003677">
    <property type="term" value="F:DNA binding"/>
    <property type="evidence" value="ECO:0007669"/>
    <property type="project" value="InterPro"/>
</dbReference>
<reference evidence="4 5" key="1">
    <citation type="journal article" date="2018" name="BMC Genomics">
        <title>The genome of Naegleria lovaniensis, the basis for a comparative approach to unravel pathogenicity factors of the human pathogenic amoeba N. fowleri.</title>
        <authorList>
            <person name="Liechti N."/>
            <person name="Schurch N."/>
            <person name="Bruggmann R."/>
            <person name="Wittwer M."/>
        </authorList>
    </citation>
    <scope>NUCLEOTIDE SEQUENCE [LARGE SCALE GENOMIC DNA]</scope>
    <source>
        <strain evidence="4 5">ATCC 30569</strain>
    </source>
</reference>
<dbReference type="GO" id="GO:0006260">
    <property type="term" value="P:DNA replication"/>
    <property type="evidence" value="ECO:0007669"/>
    <property type="project" value="InterPro"/>
</dbReference>